<comment type="caution">
    <text evidence="1">The sequence shown here is derived from an EMBL/GenBank/DDBJ whole genome shotgun (WGS) entry which is preliminary data.</text>
</comment>
<evidence type="ECO:0008006" key="3">
    <source>
        <dbReference type="Google" id="ProtNLM"/>
    </source>
</evidence>
<dbReference type="PANTHER" id="PTHR46087:SF9">
    <property type="entry name" value="ARM REPEAT SUPERFAMILY PROTEIN"/>
    <property type="match status" value="1"/>
</dbReference>
<dbReference type="Pfam" id="PF21052">
    <property type="entry name" value="EFR3_ARM"/>
    <property type="match status" value="1"/>
</dbReference>
<evidence type="ECO:0000313" key="1">
    <source>
        <dbReference type="EMBL" id="KAK4798460.1"/>
    </source>
</evidence>
<name>A0AAN7MNE4_TRANT</name>
<sequence length="511" mass="58009">MSSISGVISRQVLPACGSLCFFCPAMRARSRQPVKRYKKLISDIFPRTQDEEPNDRKIGKLCEYAAKNPLRIPKITTSLEQRCYKELRIENFRFAKIVMLIYRKLLVSCKDQMPLFASSLLTIILTLMEQTSQDEMRIIGCQTLFDFVNNLRDGTYMFNLENFIPKLCLLAQEVGEDERVQLIRSAGLQALSAVIWFMSEYSHVTEEFDNVVSVVLENYPSKKKVSENENQEPQSRWVQEVLKNESQVPSSIECSVQVPSWDKIVNDKGEMAVTGEDAKDPCFWSRVCIHNMAKLAKEATTTRRVLESLFRYFDNGDLWSADHGLAFPVLKDIQVLMESSVNEGQNTHFLLSILIKHLDHRNVLNHPNMQLDILELTIFFSQQAKVEASVPIIGAASDMMRHLRKSIHCSLDDSNLGDDVIKWNRRFGSLVDECLVQLSLKVGDAGPILDIMAAMLENISTITVIARTTISAVYRTSQIVASLPNLAYQNKAIPLDLNSFAIILRCCFFST</sequence>
<dbReference type="AlphaFoldDB" id="A0AAN7MNE4"/>
<dbReference type="InterPro" id="IPR049152">
    <property type="entry name" value="EFR3-like_ARM"/>
</dbReference>
<protein>
    <recommendedName>
        <fullName evidence="3">ARM repeat superfamily protein</fullName>
    </recommendedName>
</protein>
<keyword evidence="2" id="KW-1185">Reference proteome</keyword>
<dbReference type="SUPFAM" id="SSF48371">
    <property type="entry name" value="ARM repeat"/>
    <property type="match status" value="1"/>
</dbReference>
<gene>
    <name evidence="1" type="ORF">SAY86_030786</name>
</gene>
<dbReference type="PANTHER" id="PTHR46087">
    <property type="entry name" value="PUTATIVE, EXPRESSED-RELATED"/>
    <property type="match status" value="1"/>
</dbReference>
<accession>A0AAN7MNE4</accession>
<organism evidence="1 2">
    <name type="scientific">Trapa natans</name>
    <name type="common">Water chestnut</name>
    <dbReference type="NCBI Taxonomy" id="22666"/>
    <lineage>
        <taxon>Eukaryota</taxon>
        <taxon>Viridiplantae</taxon>
        <taxon>Streptophyta</taxon>
        <taxon>Embryophyta</taxon>
        <taxon>Tracheophyta</taxon>
        <taxon>Spermatophyta</taxon>
        <taxon>Magnoliopsida</taxon>
        <taxon>eudicotyledons</taxon>
        <taxon>Gunneridae</taxon>
        <taxon>Pentapetalae</taxon>
        <taxon>rosids</taxon>
        <taxon>malvids</taxon>
        <taxon>Myrtales</taxon>
        <taxon>Lythraceae</taxon>
        <taxon>Trapa</taxon>
    </lineage>
</organism>
<dbReference type="InterPro" id="IPR016024">
    <property type="entry name" value="ARM-type_fold"/>
</dbReference>
<dbReference type="InterPro" id="IPR055296">
    <property type="entry name" value="SRL2-like"/>
</dbReference>
<dbReference type="Proteomes" id="UP001346149">
    <property type="component" value="Unassembled WGS sequence"/>
</dbReference>
<proteinExistence type="predicted"/>
<reference evidence="1 2" key="1">
    <citation type="journal article" date="2023" name="Hortic Res">
        <title>Pangenome of water caltrop reveals structural variations and asymmetric subgenome divergence after allopolyploidization.</title>
        <authorList>
            <person name="Zhang X."/>
            <person name="Chen Y."/>
            <person name="Wang L."/>
            <person name="Yuan Y."/>
            <person name="Fang M."/>
            <person name="Shi L."/>
            <person name="Lu R."/>
            <person name="Comes H.P."/>
            <person name="Ma Y."/>
            <person name="Chen Y."/>
            <person name="Huang G."/>
            <person name="Zhou Y."/>
            <person name="Zheng Z."/>
            <person name="Qiu Y."/>
        </authorList>
    </citation>
    <scope>NUCLEOTIDE SEQUENCE [LARGE SCALE GENOMIC DNA]</scope>
    <source>
        <strain evidence="1">F231</strain>
    </source>
</reference>
<dbReference type="EMBL" id="JAXQNO010000005">
    <property type="protein sequence ID" value="KAK4798460.1"/>
    <property type="molecule type" value="Genomic_DNA"/>
</dbReference>
<evidence type="ECO:0000313" key="2">
    <source>
        <dbReference type="Proteomes" id="UP001346149"/>
    </source>
</evidence>